<evidence type="ECO:0000313" key="2">
    <source>
        <dbReference type="Proteomes" id="UP000011715"/>
    </source>
</evidence>
<keyword evidence="2" id="KW-1185">Reference proteome</keyword>
<sequence length="200" mass="22509">MKKSGSCHWPKHSDRIISSSCPCFILHFPWRWGRRRLLLYSRPMTYLTLHISVAVSRTRQLCKRPDGDRASAGRSRSTAHESARPAMCHLAKASMGGATKLSHPDRQSKCIDCGAVISSKGGCALVWDKTHLQLTSAPRLGPLWASQNERPPALIIATLTEHKRRMWSIETSPLGARLGVMERACQFIDCQQLQPRRKTR</sequence>
<protein>
    <submittedName>
        <fullName evidence="1">Uncharacterized protein</fullName>
    </submittedName>
</protein>
<proteinExistence type="predicted"/>
<evidence type="ECO:0000313" key="1">
    <source>
        <dbReference type="EnsemblFungi" id="MAPG_09088T0"/>
    </source>
</evidence>
<dbReference type="Proteomes" id="UP000011715">
    <property type="component" value="Unassembled WGS sequence"/>
</dbReference>
<reference evidence="1" key="2">
    <citation type="journal article" date="2015" name="G3 (Bethesda)">
        <title>Genome sequences of three phytopathogenic species of the Magnaporthaceae family of fungi.</title>
        <authorList>
            <person name="Okagaki L.H."/>
            <person name="Nunes C.C."/>
            <person name="Sailsbery J."/>
            <person name="Clay B."/>
            <person name="Brown D."/>
            <person name="John T."/>
            <person name="Oh Y."/>
            <person name="Young N."/>
            <person name="Fitzgerald M."/>
            <person name="Haas B.J."/>
            <person name="Zeng Q."/>
            <person name="Young S."/>
            <person name="Adiconis X."/>
            <person name="Fan L."/>
            <person name="Levin J.Z."/>
            <person name="Mitchell T.K."/>
            <person name="Okubara P.A."/>
            <person name="Farman M.L."/>
            <person name="Kohn L.M."/>
            <person name="Birren B."/>
            <person name="Ma L.-J."/>
            <person name="Dean R.A."/>
        </authorList>
    </citation>
    <scope>NUCLEOTIDE SEQUENCE</scope>
    <source>
        <strain evidence="1">ATCC 64411</strain>
    </source>
</reference>
<reference evidence="2" key="1">
    <citation type="submission" date="2010-05" db="EMBL/GenBank/DDBJ databases">
        <title>The genome sequence of Magnaporthe poae strain ATCC 64411.</title>
        <authorList>
            <person name="Ma L.-J."/>
            <person name="Dead R."/>
            <person name="Young S."/>
            <person name="Zeng Q."/>
            <person name="Koehrsen M."/>
            <person name="Alvarado L."/>
            <person name="Berlin A."/>
            <person name="Chapman S.B."/>
            <person name="Chen Z."/>
            <person name="Freedman E."/>
            <person name="Gellesch M."/>
            <person name="Goldberg J."/>
            <person name="Griggs A."/>
            <person name="Gujja S."/>
            <person name="Heilman E.R."/>
            <person name="Heiman D."/>
            <person name="Hepburn T."/>
            <person name="Howarth C."/>
            <person name="Jen D."/>
            <person name="Larson L."/>
            <person name="Mehta T."/>
            <person name="Neiman D."/>
            <person name="Pearson M."/>
            <person name="Roberts A."/>
            <person name="Saif S."/>
            <person name="Shea T."/>
            <person name="Shenoy N."/>
            <person name="Sisk P."/>
            <person name="Stolte C."/>
            <person name="Sykes S."/>
            <person name="Walk T."/>
            <person name="White J."/>
            <person name="Yandava C."/>
            <person name="Haas B."/>
            <person name="Nusbaum C."/>
            <person name="Birren B."/>
        </authorList>
    </citation>
    <scope>NUCLEOTIDE SEQUENCE [LARGE SCALE GENOMIC DNA]</scope>
    <source>
        <strain evidence="2">ATCC 64411 / 73-15</strain>
    </source>
</reference>
<reference evidence="1" key="3">
    <citation type="submission" date="2015-06" db="UniProtKB">
        <authorList>
            <consortium name="EnsemblFungi"/>
        </authorList>
    </citation>
    <scope>IDENTIFICATION</scope>
    <source>
        <strain evidence="1">ATCC 64411</strain>
    </source>
</reference>
<organism evidence="1 2">
    <name type="scientific">Magnaporthiopsis poae (strain ATCC 64411 / 73-15)</name>
    <name type="common">Kentucky bluegrass fungus</name>
    <name type="synonym">Magnaporthe poae</name>
    <dbReference type="NCBI Taxonomy" id="644358"/>
    <lineage>
        <taxon>Eukaryota</taxon>
        <taxon>Fungi</taxon>
        <taxon>Dikarya</taxon>
        <taxon>Ascomycota</taxon>
        <taxon>Pezizomycotina</taxon>
        <taxon>Sordariomycetes</taxon>
        <taxon>Sordariomycetidae</taxon>
        <taxon>Magnaporthales</taxon>
        <taxon>Magnaporthaceae</taxon>
        <taxon>Magnaporthiopsis</taxon>
    </lineage>
</organism>
<dbReference type="AlphaFoldDB" id="A0A0C4E912"/>
<dbReference type="EMBL" id="ADBL01002226">
    <property type="status" value="NOT_ANNOTATED_CDS"/>
    <property type="molecule type" value="Genomic_DNA"/>
</dbReference>
<dbReference type="EnsemblFungi" id="MAPG_09088T0">
    <property type="protein sequence ID" value="MAPG_09088T0"/>
    <property type="gene ID" value="MAPG_09088"/>
</dbReference>
<name>A0A0C4E912_MAGP6</name>
<accession>A0A0C4E912</accession>